<evidence type="ECO:0000313" key="3">
    <source>
        <dbReference type="EMBL" id="KAF1753258.1"/>
    </source>
</evidence>
<dbReference type="InterPro" id="IPR006570">
    <property type="entry name" value="SPK_dom"/>
</dbReference>
<dbReference type="RefSeq" id="XP_003116120.2">
    <property type="nucleotide sequence ID" value="XM_003116072.2"/>
</dbReference>
<evidence type="ECO:0000256" key="1">
    <source>
        <dbReference type="SAM" id="MobiDB-lite"/>
    </source>
</evidence>
<evidence type="ECO:0000259" key="2">
    <source>
        <dbReference type="SMART" id="SM00583"/>
    </source>
</evidence>
<dbReference type="PANTHER" id="PTHR23362">
    <property type="entry name" value="L-PLASTIN-RELATED"/>
    <property type="match status" value="1"/>
</dbReference>
<feature type="compositionally biased region" description="Polar residues" evidence="1">
    <location>
        <begin position="835"/>
        <end position="853"/>
    </location>
</feature>
<dbReference type="Pfam" id="PF04435">
    <property type="entry name" value="SPK"/>
    <property type="match status" value="3"/>
</dbReference>
<feature type="compositionally biased region" description="Polar residues" evidence="1">
    <location>
        <begin position="725"/>
        <end position="740"/>
    </location>
</feature>
<dbReference type="KEGG" id="crq:GCK72_019814"/>
<feature type="domain" description="SPK" evidence="2">
    <location>
        <begin position="464"/>
        <end position="574"/>
    </location>
</feature>
<feature type="compositionally biased region" description="Basic and acidic residues" evidence="1">
    <location>
        <begin position="776"/>
        <end position="799"/>
    </location>
</feature>
<dbReference type="SMART" id="SM00583">
    <property type="entry name" value="SPK"/>
    <property type="match status" value="3"/>
</dbReference>
<feature type="region of interest" description="Disordered" evidence="1">
    <location>
        <begin position="229"/>
        <end position="259"/>
    </location>
</feature>
<proteinExistence type="predicted"/>
<feature type="compositionally biased region" description="Polar residues" evidence="1">
    <location>
        <begin position="682"/>
        <end position="693"/>
    </location>
</feature>
<name>A0A6A5GDQ6_CAERE</name>
<feature type="compositionally biased region" description="Acidic residues" evidence="1">
    <location>
        <begin position="601"/>
        <end position="631"/>
    </location>
</feature>
<feature type="domain" description="SPK" evidence="2">
    <location>
        <begin position="46"/>
        <end position="156"/>
    </location>
</feature>
<protein>
    <recommendedName>
        <fullName evidence="2">SPK domain-containing protein</fullName>
    </recommendedName>
</protein>
<reference evidence="3 4" key="1">
    <citation type="submission" date="2019-12" db="EMBL/GenBank/DDBJ databases">
        <title>Chromosome-level assembly of the Caenorhabditis remanei genome.</title>
        <authorList>
            <person name="Teterina A.A."/>
            <person name="Willis J.H."/>
            <person name="Phillips P.C."/>
        </authorList>
    </citation>
    <scope>NUCLEOTIDE SEQUENCE [LARGE SCALE GENOMIC DNA]</scope>
    <source>
        <strain evidence="3 4">PX506</strain>
        <tissue evidence="3">Whole organism</tissue>
    </source>
</reference>
<dbReference type="AlphaFoldDB" id="A0A6A5GDQ6"/>
<accession>A0A6A5GDQ6</accession>
<feature type="compositionally biased region" description="Basic and acidic residues" evidence="1">
    <location>
        <begin position="916"/>
        <end position="926"/>
    </location>
</feature>
<organism evidence="3 4">
    <name type="scientific">Caenorhabditis remanei</name>
    <name type="common">Caenorhabditis vulgaris</name>
    <dbReference type="NCBI Taxonomy" id="31234"/>
    <lineage>
        <taxon>Eukaryota</taxon>
        <taxon>Metazoa</taxon>
        <taxon>Ecdysozoa</taxon>
        <taxon>Nematoda</taxon>
        <taxon>Chromadorea</taxon>
        <taxon>Rhabditida</taxon>
        <taxon>Rhabditina</taxon>
        <taxon>Rhabditomorpha</taxon>
        <taxon>Rhabditoidea</taxon>
        <taxon>Rhabditidae</taxon>
        <taxon>Peloderinae</taxon>
        <taxon>Caenorhabditis</taxon>
    </lineage>
</organism>
<feature type="compositionally biased region" description="Polar residues" evidence="1">
    <location>
        <begin position="248"/>
        <end position="259"/>
    </location>
</feature>
<feature type="region of interest" description="Disordered" evidence="1">
    <location>
        <begin position="601"/>
        <end position="877"/>
    </location>
</feature>
<feature type="region of interest" description="Disordered" evidence="1">
    <location>
        <begin position="916"/>
        <end position="939"/>
    </location>
</feature>
<dbReference type="PANTHER" id="PTHR23362:SF8">
    <property type="entry name" value="SPK DOMAIN-CONTAINING PROTEIN"/>
    <property type="match status" value="1"/>
</dbReference>
<dbReference type="Proteomes" id="UP000483820">
    <property type="component" value="Chromosome V"/>
</dbReference>
<feature type="compositionally biased region" description="Basic and acidic residues" evidence="1">
    <location>
        <begin position="855"/>
        <end position="865"/>
    </location>
</feature>
<dbReference type="GeneID" id="9820277"/>
<feature type="region of interest" description="Disordered" evidence="1">
    <location>
        <begin position="285"/>
        <end position="326"/>
    </location>
</feature>
<sequence length="1151" mass="130716">MSHTEEVNTPISNDEVVREYCDSASTISTSDVRKRAVIEKELYEKEMNEMIDYISEIAKDPVQPISMGQLGKDFKARSGSKESANCLRVRISRYRSKIHELDSVDKNTKVKMLFVLAAPVPEEFLNELRQDAVVEVDDSNRIAVYKANDGTLDLQREDIPNERIRKQECGQTESKAVISSTKTVSGIEEKEQDKKVLVTRSGRVSKKRNLSISDQCHAQISSQKRSCISSSISHLHSDDGMDKAMSSGDPNDTQRSVVHSTVEACEDSRNVCNDSIQHEEDDLELYSRIENDDEGMGVPKKKSRRRRRKPNTDVPVEEQEETNVPPLDETFHNQSVLTSDEKNIELMNFFIERSIHAVSPVKMYKLCTEYKKEMNCDLAVLSIYHRIKRLLPVIHLMEDLDLDTKIKMVFLLSAPIDPDFLFELRQHAEVKIDDRQRIIEYKRNGGGLELKGTHSAGNREVETKEKAIMMFLEEISKTVDTPMQPGSLLKEFQESTGTKDARTTLDRLYKSVRNNIYWSPDFDKITKAKMMFISSSRVPECFLKELREIAFVEVDEANIILKFKVDDGSVEFSGDSSFSAKMRALWFHRKSVGVMNSTVEIENEESENNDTELADEHEEREAADETVEDMNESFVMRSGRVSRKRVPNKSLFSDDDDSELAGKKRSNSYAPVSKMMKPPNEDSASASSGNTSKPELVDEQKPCQIEESSMKSTDGLCEASREQKSNNISNVFDDSVQNEGNYVETHENDDMDLSVTEYDSRRREDESDPSLMDITSIDKDITSSSHKVDDSHRRLEESRASSSHLTHPKTEVVTRKSSVRPISKAQKVSDRPLKSSVTRSPEATAYSSSSPPSNEKMDTVRKSSESRSNMTSENQEISSISEYMQETYIPLYDSITIDPMIVDHEEVISDTEYRNDYSNHQSEDSNHPNAEATEDTRTVSAIDLNSIESDEMPLNIRKKSSSIESKRRSNRMNSETTVISVSTQTSNLEPAMEKSKPETCNSDCEIIGVFNDGTPAEPLENLKDFFKLLRAHVSMLKTTNLADLHMRIGDMITKQGDKPVSIDNIRVSLETCFLSLIQKGALKSPPEEEWRSLRNLMVSLKTITCFFEHPSLNSFKEKLECVIRDLSIQDKRITIDEIRSALERTLNFVSF</sequence>
<dbReference type="InterPro" id="IPR053315">
    <property type="entry name" value="Peptidase_C14A"/>
</dbReference>
<gene>
    <name evidence="3" type="ORF">GCK72_019814</name>
</gene>
<feature type="compositionally biased region" description="Basic residues" evidence="1">
    <location>
        <begin position="299"/>
        <end position="309"/>
    </location>
</feature>
<dbReference type="CTD" id="9820277"/>
<feature type="compositionally biased region" description="Polar residues" evidence="1">
    <location>
        <begin position="866"/>
        <end position="877"/>
    </location>
</feature>
<comment type="caution">
    <text evidence="3">The sequence shown here is derived from an EMBL/GenBank/DDBJ whole genome shotgun (WGS) entry which is preliminary data.</text>
</comment>
<dbReference type="EMBL" id="WUAV01000005">
    <property type="protein sequence ID" value="KAF1753258.1"/>
    <property type="molecule type" value="Genomic_DNA"/>
</dbReference>
<evidence type="ECO:0000313" key="4">
    <source>
        <dbReference type="Proteomes" id="UP000483820"/>
    </source>
</evidence>
<feature type="domain" description="SPK" evidence="2">
    <location>
        <begin position="342"/>
        <end position="452"/>
    </location>
</feature>